<accession>E3NCV8</accession>
<evidence type="ECO:0000313" key="2">
    <source>
        <dbReference type="Proteomes" id="UP000008281"/>
    </source>
</evidence>
<dbReference type="PANTHER" id="PTHR21503">
    <property type="entry name" value="F-BOX-CONTAINING HYPOTHETICAL PROTEIN C.ELEGANS"/>
    <property type="match status" value="1"/>
</dbReference>
<name>E3NCV8_CAERE</name>
<reference evidence="1" key="1">
    <citation type="submission" date="2007-07" db="EMBL/GenBank/DDBJ databases">
        <title>PCAP assembly of the Caenorhabditis remanei genome.</title>
        <authorList>
            <consortium name="The Caenorhabditis remanei Sequencing Consortium"/>
            <person name="Wilson R.K."/>
        </authorList>
    </citation>
    <scope>NUCLEOTIDE SEQUENCE [LARGE SCALE GENOMIC DNA]</scope>
    <source>
        <strain evidence="1">PB4641</strain>
    </source>
</reference>
<dbReference type="HOGENOM" id="CLU_769956_0_0_1"/>
<dbReference type="Proteomes" id="UP000008281">
    <property type="component" value="Unassembled WGS sequence"/>
</dbReference>
<sequence length="325" mass="37444">MNASPFPLLRLPLVPFGNIVRLINPLPLALCSKRCQNAVRALKLTTEYVNIKRAPDEYSVEINFTSHKNSWSFILNKGINEFEYPDCYALGGQVFQTSTECYDNGDNDFDILCEDRLSAVNVVEKFVKSIFHCKEICYNIDGNGNITEAVLEIINDTHSGSSEVELGFLGVNVRRGRNGTYRVPNLPPIENDALKLVLDTLREDIDLKINCCPGEEFQYDKPIRQKIFHMATANWFTFKNFMDAKCEYLSVNTMFRPPFHFSLKNVNTYLKRWNIGVQSHIRKILIKCEWNQRQINQTLFDGIDVYDIVETTQQDFFLSGKHQSI</sequence>
<gene>
    <name evidence="1" type="ORF">CRE_24218</name>
</gene>
<dbReference type="AlphaFoldDB" id="E3NCV8"/>
<dbReference type="InParanoid" id="E3NCV8"/>
<keyword evidence="2" id="KW-1185">Reference proteome</keyword>
<evidence type="ECO:0008006" key="3">
    <source>
        <dbReference type="Google" id="ProtNLM"/>
    </source>
</evidence>
<organism evidence="2">
    <name type="scientific">Caenorhabditis remanei</name>
    <name type="common">Caenorhabditis vulgaris</name>
    <dbReference type="NCBI Taxonomy" id="31234"/>
    <lineage>
        <taxon>Eukaryota</taxon>
        <taxon>Metazoa</taxon>
        <taxon>Ecdysozoa</taxon>
        <taxon>Nematoda</taxon>
        <taxon>Chromadorea</taxon>
        <taxon>Rhabditida</taxon>
        <taxon>Rhabditina</taxon>
        <taxon>Rhabditomorpha</taxon>
        <taxon>Rhabditoidea</taxon>
        <taxon>Rhabditidae</taxon>
        <taxon>Peloderinae</taxon>
        <taxon>Caenorhabditis</taxon>
    </lineage>
</organism>
<evidence type="ECO:0000313" key="1">
    <source>
        <dbReference type="EMBL" id="EFO93376.1"/>
    </source>
</evidence>
<proteinExistence type="predicted"/>
<protein>
    <recommendedName>
        <fullName evidence="3">F-box domain-containing protein</fullName>
    </recommendedName>
</protein>
<dbReference type="EMBL" id="DS268603">
    <property type="protein sequence ID" value="EFO93376.1"/>
    <property type="molecule type" value="Genomic_DNA"/>
</dbReference>